<evidence type="ECO:0000256" key="1">
    <source>
        <dbReference type="SAM" id="MobiDB-lite"/>
    </source>
</evidence>
<evidence type="ECO:0000256" key="2">
    <source>
        <dbReference type="SAM" id="SignalP"/>
    </source>
</evidence>
<sequence length="179" mass="19433">MFTTKSLLLTAASFLTLTSAAPQAIKSTGVVHRIFAGSTVENGGLHFEPQNVVASIGDAIEFHFLPKNHTVVQSSFDKPCEPLADGSGVFSGFNFRTDAGEAPNVFRFTVKNNEPFWYYCSQTNGDHCQKGMSGVINQNFNGDKTLARYKEKAKTAVTKQPSADPLKFQGGEIVPNKPL</sequence>
<dbReference type="PANTHER" id="PTHR34883">
    <property type="entry name" value="SERINE-RICH PROTEIN, PUTATIVE-RELATED-RELATED"/>
    <property type="match status" value="1"/>
</dbReference>
<feature type="region of interest" description="Disordered" evidence="1">
    <location>
        <begin position="158"/>
        <end position="179"/>
    </location>
</feature>
<dbReference type="Proteomes" id="UP000244855">
    <property type="component" value="Unassembled WGS sequence"/>
</dbReference>
<dbReference type="InterPro" id="IPR008972">
    <property type="entry name" value="Cupredoxin"/>
</dbReference>
<dbReference type="OrthoDB" id="5415867at2759"/>
<dbReference type="SUPFAM" id="SSF49503">
    <property type="entry name" value="Cupredoxins"/>
    <property type="match status" value="1"/>
</dbReference>
<dbReference type="EMBL" id="KZ805306">
    <property type="protein sequence ID" value="PVI07015.1"/>
    <property type="molecule type" value="Genomic_DNA"/>
</dbReference>
<reference evidence="3 4" key="1">
    <citation type="journal article" date="2018" name="Sci. Rep.">
        <title>Comparative genomics provides insights into the lifestyle and reveals functional heterogeneity of dark septate endophytic fungi.</title>
        <authorList>
            <person name="Knapp D.G."/>
            <person name="Nemeth J.B."/>
            <person name="Barry K."/>
            <person name="Hainaut M."/>
            <person name="Henrissat B."/>
            <person name="Johnson J."/>
            <person name="Kuo A."/>
            <person name="Lim J.H.P."/>
            <person name="Lipzen A."/>
            <person name="Nolan M."/>
            <person name="Ohm R.A."/>
            <person name="Tamas L."/>
            <person name="Grigoriev I.V."/>
            <person name="Spatafora J.W."/>
            <person name="Nagy L.G."/>
            <person name="Kovacs G.M."/>
        </authorList>
    </citation>
    <scope>NUCLEOTIDE SEQUENCE [LARGE SCALE GENOMIC DNA]</scope>
    <source>
        <strain evidence="3 4">DSE2036</strain>
    </source>
</reference>
<dbReference type="CDD" id="cd00920">
    <property type="entry name" value="Cupredoxin"/>
    <property type="match status" value="1"/>
</dbReference>
<keyword evidence="2" id="KW-0732">Signal</keyword>
<dbReference type="Gene3D" id="2.60.40.420">
    <property type="entry name" value="Cupredoxins - blue copper proteins"/>
    <property type="match status" value="1"/>
</dbReference>
<feature type="signal peptide" evidence="2">
    <location>
        <begin position="1"/>
        <end position="20"/>
    </location>
</feature>
<dbReference type="STRING" id="97972.A0A2V1ECN6"/>
<protein>
    <recommendedName>
        <fullName evidence="5">Cupredoxin</fullName>
    </recommendedName>
</protein>
<evidence type="ECO:0000313" key="4">
    <source>
        <dbReference type="Proteomes" id="UP000244855"/>
    </source>
</evidence>
<gene>
    <name evidence="3" type="ORF">DM02DRAFT_382565</name>
</gene>
<evidence type="ECO:0000313" key="3">
    <source>
        <dbReference type="EMBL" id="PVI07015.1"/>
    </source>
</evidence>
<accession>A0A2V1ECN6</accession>
<dbReference type="PANTHER" id="PTHR34883:SF15">
    <property type="entry name" value="EXTRACELLULAR SERINE-RICH PROTEIN"/>
    <property type="match status" value="1"/>
</dbReference>
<proteinExistence type="predicted"/>
<organism evidence="3 4">
    <name type="scientific">Periconia macrospinosa</name>
    <dbReference type="NCBI Taxonomy" id="97972"/>
    <lineage>
        <taxon>Eukaryota</taxon>
        <taxon>Fungi</taxon>
        <taxon>Dikarya</taxon>
        <taxon>Ascomycota</taxon>
        <taxon>Pezizomycotina</taxon>
        <taxon>Dothideomycetes</taxon>
        <taxon>Pleosporomycetidae</taxon>
        <taxon>Pleosporales</taxon>
        <taxon>Massarineae</taxon>
        <taxon>Periconiaceae</taxon>
        <taxon>Periconia</taxon>
    </lineage>
</organism>
<name>A0A2V1ECN6_9PLEO</name>
<dbReference type="AlphaFoldDB" id="A0A2V1ECN6"/>
<feature type="chain" id="PRO_5016166544" description="Cupredoxin" evidence="2">
    <location>
        <begin position="21"/>
        <end position="179"/>
    </location>
</feature>
<evidence type="ECO:0008006" key="5">
    <source>
        <dbReference type="Google" id="ProtNLM"/>
    </source>
</evidence>
<keyword evidence="4" id="KW-1185">Reference proteome</keyword>
<dbReference type="InterPro" id="IPR052953">
    <property type="entry name" value="Ser-rich/MCO-related"/>
</dbReference>